<dbReference type="Pfam" id="PF00156">
    <property type="entry name" value="Pribosyltran"/>
    <property type="match status" value="1"/>
</dbReference>
<evidence type="ECO:0000313" key="5">
    <source>
        <dbReference type="Proteomes" id="UP000192602"/>
    </source>
</evidence>
<evidence type="ECO:0000259" key="3">
    <source>
        <dbReference type="Pfam" id="PF00156"/>
    </source>
</evidence>
<reference evidence="5" key="1">
    <citation type="submission" date="2017-04" db="EMBL/GenBank/DDBJ databases">
        <authorList>
            <person name="Varghese N."/>
            <person name="Submissions S."/>
        </authorList>
    </citation>
    <scope>NUCLEOTIDE SEQUENCE [LARGE SCALE GENOMIC DNA]</scope>
    <source>
        <strain evidence="5">DSM 16512</strain>
    </source>
</reference>
<dbReference type="SUPFAM" id="SSF53271">
    <property type="entry name" value="PRTase-like"/>
    <property type="match status" value="1"/>
</dbReference>
<dbReference type="PANTHER" id="PTHR43363">
    <property type="entry name" value="HYPOXANTHINE PHOSPHORIBOSYLTRANSFERASE"/>
    <property type="match status" value="1"/>
</dbReference>
<protein>
    <submittedName>
        <fullName evidence="4">Xanthine phosphoribosyltransferase</fullName>
    </submittedName>
</protein>
<dbReference type="AlphaFoldDB" id="A0A1W1WTE1"/>
<sequence>MRYYSYEEFIRDLKTLTKKIDFKFDAIVAISRGGLTIAHFLGEYYNIRSVYAISAIGYEDQKKLPCVTIGNIPDLSCHERILIVDEIVDSGETLERVIAQVKEKFPHLICKSAVLFYKSSAKFQPDFFVQYADEWIDFFWTRDLHDTYDR</sequence>
<dbReference type="Proteomes" id="UP000192602">
    <property type="component" value="Unassembled WGS sequence"/>
</dbReference>
<keyword evidence="5" id="KW-1185">Reference proteome</keyword>
<gene>
    <name evidence="4" type="ORF">SAMN05660197_1126</name>
</gene>
<keyword evidence="1 4" id="KW-0328">Glycosyltransferase</keyword>
<feature type="domain" description="Phosphoribosyltransferase" evidence="3">
    <location>
        <begin position="8"/>
        <end position="140"/>
    </location>
</feature>
<dbReference type="OrthoDB" id="5327200at2"/>
<evidence type="ECO:0000256" key="1">
    <source>
        <dbReference type="ARBA" id="ARBA00022676"/>
    </source>
</evidence>
<dbReference type="InterPro" id="IPR029057">
    <property type="entry name" value="PRTase-like"/>
</dbReference>
<dbReference type="CDD" id="cd06223">
    <property type="entry name" value="PRTases_typeI"/>
    <property type="match status" value="1"/>
</dbReference>
<accession>A0A1W1WTE1</accession>
<name>A0A1W1WTE1_9BACT</name>
<organism evidence="4 5">
    <name type="scientific">Nitratiruptor tergarcus DSM 16512</name>
    <dbReference type="NCBI Taxonomy" id="1069081"/>
    <lineage>
        <taxon>Bacteria</taxon>
        <taxon>Pseudomonadati</taxon>
        <taxon>Campylobacterota</taxon>
        <taxon>Epsilonproteobacteria</taxon>
        <taxon>Nautiliales</taxon>
        <taxon>Nitratiruptoraceae</taxon>
        <taxon>Nitratiruptor</taxon>
    </lineage>
</organism>
<dbReference type="Gene3D" id="3.40.50.2020">
    <property type="match status" value="1"/>
</dbReference>
<evidence type="ECO:0000313" key="4">
    <source>
        <dbReference type="EMBL" id="SMC09320.1"/>
    </source>
</evidence>
<dbReference type="STRING" id="1069081.SAMN05660197_1126"/>
<proteinExistence type="predicted"/>
<evidence type="ECO:0000256" key="2">
    <source>
        <dbReference type="ARBA" id="ARBA00022679"/>
    </source>
</evidence>
<dbReference type="GO" id="GO:0016757">
    <property type="term" value="F:glycosyltransferase activity"/>
    <property type="evidence" value="ECO:0007669"/>
    <property type="project" value="UniProtKB-KW"/>
</dbReference>
<dbReference type="InterPro" id="IPR000836">
    <property type="entry name" value="PRTase_dom"/>
</dbReference>
<dbReference type="PANTHER" id="PTHR43363:SF1">
    <property type="entry name" value="HYPOXANTHINE-GUANINE PHOSPHORIBOSYLTRANSFERASE"/>
    <property type="match status" value="1"/>
</dbReference>
<dbReference type="RefSeq" id="WP_084275555.1">
    <property type="nucleotide sequence ID" value="NZ_AP026671.1"/>
</dbReference>
<keyword evidence="2 4" id="KW-0808">Transferase</keyword>
<dbReference type="EMBL" id="FWWZ01000001">
    <property type="protein sequence ID" value="SMC09320.1"/>
    <property type="molecule type" value="Genomic_DNA"/>
</dbReference>